<dbReference type="InterPro" id="IPR012310">
    <property type="entry name" value="DNA_ligase_ATP-dep_cent"/>
</dbReference>
<evidence type="ECO:0000256" key="4">
    <source>
        <dbReference type="ARBA" id="ARBA00022679"/>
    </source>
</evidence>
<comment type="catalytic activity">
    <reaction evidence="20">
        <text>ATP + (deoxyribonucleotide)n-3'-hydroxyl + 5'-phospho-(deoxyribonucleotide)m = (deoxyribonucleotide)n+m + AMP + diphosphate.</text>
        <dbReference type="EC" id="6.5.1.1"/>
    </reaction>
</comment>
<protein>
    <recommendedName>
        <fullName evidence="2">DNA ligase (ATP)</fullName>
        <ecNumber evidence="2">6.5.1.1</ecNumber>
    </recommendedName>
    <alternativeName>
        <fullName evidence="19">NHEJ DNA polymerase</fullName>
    </alternativeName>
</protein>
<keyword evidence="15" id="KW-0233">DNA recombination</keyword>
<evidence type="ECO:0000313" key="25">
    <source>
        <dbReference type="EMBL" id="RWZ67896.1"/>
    </source>
</evidence>
<evidence type="ECO:0000256" key="10">
    <source>
        <dbReference type="ARBA" id="ARBA00022801"/>
    </source>
</evidence>
<feature type="region of interest" description="Disordered" evidence="23">
    <location>
        <begin position="473"/>
        <end position="534"/>
    </location>
</feature>
<dbReference type="InterPro" id="IPR012309">
    <property type="entry name" value="DNA_ligase_ATP-dep_C"/>
</dbReference>
<keyword evidence="4" id="KW-0808">Transferase</keyword>
<dbReference type="RefSeq" id="WP_128497126.1">
    <property type="nucleotide sequence ID" value="NZ_RZNC01000001.1"/>
</dbReference>
<dbReference type="Proteomes" id="UP000288603">
    <property type="component" value="Unassembled WGS sequence"/>
</dbReference>
<dbReference type="PROSITE" id="PS00697">
    <property type="entry name" value="DNA_LIGASE_A1"/>
    <property type="match status" value="1"/>
</dbReference>
<evidence type="ECO:0000256" key="7">
    <source>
        <dbReference type="ARBA" id="ARBA00022723"/>
    </source>
</evidence>
<evidence type="ECO:0000256" key="23">
    <source>
        <dbReference type="SAM" id="MobiDB-lite"/>
    </source>
</evidence>
<dbReference type="SUPFAM" id="SSF50249">
    <property type="entry name" value="Nucleic acid-binding proteins"/>
    <property type="match status" value="1"/>
</dbReference>
<keyword evidence="14" id="KW-0238">DNA-binding</keyword>
<dbReference type="GO" id="GO:0003887">
    <property type="term" value="F:DNA-directed DNA polymerase activity"/>
    <property type="evidence" value="ECO:0007669"/>
    <property type="project" value="UniProtKB-KW"/>
</dbReference>
<organism evidence="25 26">
    <name type="scientific">Labedella populi</name>
    <dbReference type="NCBI Taxonomy" id="2498850"/>
    <lineage>
        <taxon>Bacteria</taxon>
        <taxon>Bacillati</taxon>
        <taxon>Actinomycetota</taxon>
        <taxon>Actinomycetes</taxon>
        <taxon>Micrococcales</taxon>
        <taxon>Microbacteriaceae</taxon>
        <taxon>Labedella</taxon>
    </lineage>
</organism>
<evidence type="ECO:0000256" key="14">
    <source>
        <dbReference type="ARBA" id="ARBA00023125"/>
    </source>
</evidence>
<evidence type="ECO:0000256" key="13">
    <source>
        <dbReference type="ARBA" id="ARBA00022932"/>
    </source>
</evidence>
<keyword evidence="6" id="KW-0540">Nuclease</keyword>
<dbReference type="Pfam" id="PF01068">
    <property type="entry name" value="DNA_ligase_A_M"/>
    <property type="match status" value="1"/>
</dbReference>
<sequence length="844" mass="92588">MAVQRSTGSAGTQLVEIQGRRVRLTNLDKVLYPETGTTKADVIGYYSAIAPYLLPYTQNRPATRKRWVHGVGTDDDPGDVFFQKNLDASTPDWIARVDIEHSDHHNTYPLVNGVPTLVWLAQMASLEIHVPQWRVDGSGARRNPDRLVLDLDPGPGTGLPECVEIARGARVILEGMGLTPMPVTSGSKGIHLYAKLDGTQSSDRVSDVAHELARVLESDMPDLVVSDMKKSKRAGKVLVDWSQNSGAKTTIAPYSLRGRSHPTVAVPRSWDELDDPGLDHLDYRAVLARMEERDDPLAVILDGDTETGDEPDRLTIYRSKRDATKTPEPVPAASPAQGNDDTFVIQDHYARRRHHDFRLERNGVLVSWAVPKGTPARGEKNRLAVQTEDHPLDYATFEGSIPKGEYGAGTVTIWDSGTYETEKWRENEIIVTLTGRSGGGLREKAKFALIHTGRGDDAKNWLMHRMELEGTDTVVDGEARDAAREATPAKRTSSGSRRSGDPEPTPPARRTVGGSSRSSARLPEPMLATRGTTSDVSDGAWAFEMKWDGIRCLVRIEDGEVRLGSRNGIDLTATFPDVAAALAEAFPDDAVLDGEIVALHKGRPDFGRLQNRLGLTKEADVARAVAQIEADIMVFDVLESEGRDLSREPYLERRALLEELATTPVGTTSDRSRVQVPPAFEGDVDSAVSTSKQLGLEGVVAKRTDSPYRPGRRSRDWIKLPHERTQEVVIIGWRPGNNSLADSVGSLLVAVPGDGGDLEYAGRVGTGFTESHRRRIRSLLDARARKTAPVEVPKPDANDANWVRADLVGEVTFSEWTQTGRLRHPVWRGLRTDKSPSDVARDAG</sequence>
<keyword evidence="7" id="KW-0479">Metal-binding</keyword>
<dbReference type="NCBIfam" id="TIGR02778">
    <property type="entry name" value="ligD_pol"/>
    <property type="match status" value="1"/>
</dbReference>
<evidence type="ECO:0000256" key="3">
    <source>
        <dbReference type="ARBA" id="ARBA00022598"/>
    </source>
</evidence>
<dbReference type="InterPro" id="IPR012340">
    <property type="entry name" value="NA-bd_OB-fold"/>
</dbReference>
<keyword evidence="18" id="KW-0511">Multifunctional enzyme</keyword>
<dbReference type="InterPro" id="IPR014146">
    <property type="entry name" value="LigD_ligase_dom"/>
</dbReference>
<evidence type="ECO:0000256" key="8">
    <source>
        <dbReference type="ARBA" id="ARBA00022741"/>
    </source>
</evidence>
<gene>
    <name evidence="25" type="ORF">ELQ92_01110</name>
</gene>
<name>A0A444QE81_9MICO</name>
<dbReference type="EMBL" id="RZNC01000001">
    <property type="protein sequence ID" value="RWZ67896.1"/>
    <property type="molecule type" value="Genomic_DNA"/>
</dbReference>
<dbReference type="NCBIfam" id="TIGR02777">
    <property type="entry name" value="LigD_PE_dom"/>
    <property type="match status" value="1"/>
</dbReference>
<keyword evidence="3 25" id="KW-0436">Ligase</keyword>
<evidence type="ECO:0000256" key="2">
    <source>
        <dbReference type="ARBA" id="ARBA00012727"/>
    </source>
</evidence>
<dbReference type="Pfam" id="PF04679">
    <property type="entry name" value="DNA_ligase_A_C"/>
    <property type="match status" value="1"/>
</dbReference>
<dbReference type="CDD" id="cd07906">
    <property type="entry name" value="Adenylation_DNA_ligase_LigD_LigC"/>
    <property type="match status" value="1"/>
</dbReference>
<dbReference type="Gene3D" id="3.30.1490.70">
    <property type="match status" value="1"/>
</dbReference>
<evidence type="ECO:0000256" key="11">
    <source>
        <dbReference type="ARBA" id="ARBA00022839"/>
    </source>
</evidence>
<dbReference type="Gene3D" id="2.40.50.140">
    <property type="entry name" value="Nucleic acid-binding proteins"/>
    <property type="match status" value="1"/>
</dbReference>
<dbReference type="CDD" id="cd04863">
    <property type="entry name" value="MtLigD_Pol_like"/>
    <property type="match status" value="1"/>
</dbReference>
<keyword evidence="12" id="KW-0067">ATP-binding</keyword>
<dbReference type="GO" id="GO:0046872">
    <property type="term" value="F:metal ion binding"/>
    <property type="evidence" value="ECO:0007669"/>
    <property type="project" value="UniProtKB-KW"/>
</dbReference>
<feature type="compositionally biased region" description="Basic and acidic residues" evidence="23">
    <location>
        <begin position="477"/>
        <end position="488"/>
    </location>
</feature>
<comment type="cofactor">
    <cofactor evidence="1">
        <name>Mn(2+)</name>
        <dbReference type="ChEBI" id="CHEBI:29035"/>
    </cofactor>
</comment>
<keyword evidence="9" id="KW-0227">DNA damage</keyword>
<keyword evidence="5" id="KW-0548">Nucleotidyltransferase</keyword>
<dbReference type="NCBIfam" id="TIGR02779">
    <property type="entry name" value="NHEJ_ligase_lig"/>
    <property type="match status" value="1"/>
</dbReference>
<dbReference type="GO" id="GO:0006281">
    <property type="term" value="P:DNA repair"/>
    <property type="evidence" value="ECO:0007669"/>
    <property type="project" value="UniProtKB-KW"/>
</dbReference>
<dbReference type="InterPro" id="IPR016059">
    <property type="entry name" value="DNA_ligase_ATP-dep_CS"/>
</dbReference>
<feature type="domain" description="ATP-dependent DNA ligase family profile" evidence="24">
    <location>
        <begin position="623"/>
        <end position="755"/>
    </location>
</feature>
<keyword evidence="13" id="KW-0239">DNA-directed DNA polymerase</keyword>
<keyword evidence="8" id="KW-0547">Nucleotide-binding</keyword>
<evidence type="ECO:0000256" key="9">
    <source>
        <dbReference type="ARBA" id="ARBA00022763"/>
    </source>
</evidence>
<dbReference type="Pfam" id="PF21686">
    <property type="entry name" value="LigD_Prim-Pol"/>
    <property type="match status" value="1"/>
</dbReference>
<evidence type="ECO:0000256" key="1">
    <source>
        <dbReference type="ARBA" id="ARBA00001936"/>
    </source>
</evidence>
<dbReference type="GO" id="GO:0003910">
    <property type="term" value="F:DNA ligase (ATP) activity"/>
    <property type="evidence" value="ECO:0007669"/>
    <property type="project" value="UniProtKB-EC"/>
</dbReference>
<comment type="caution">
    <text evidence="25">The sequence shown here is derived from an EMBL/GenBank/DDBJ whole genome shotgun (WGS) entry which is preliminary data.</text>
</comment>
<evidence type="ECO:0000259" key="24">
    <source>
        <dbReference type="PROSITE" id="PS50160"/>
    </source>
</evidence>
<evidence type="ECO:0000256" key="22">
    <source>
        <dbReference type="ARBA" id="ARBA00049990"/>
    </source>
</evidence>
<dbReference type="InterPro" id="IPR014145">
    <property type="entry name" value="LigD_pol_dom"/>
</dbReference>
<keyword evidence="16" id="KW-0234">DNA repair</keyword>
<dbReference type="GO" id="GO:0005524">
    <property type="term" value="F:ATP binding"/>
    <property type="evidence" value="ECO:0007669"/>
    <property type="project" value="UniProtKB-KW"/>
</dbReference>
<feature type="region of interest" description="Disordered" evidence="23">
    <location>
        <begin position="319"/>
        <end position="340"/>
    </location>
</feature>
<evidence type="ECO:0000256" key="17">
    <source>
        <dbReference type="ARBA" id="ARBA00023211"/>
    </source>
</evidence>
<dbReference type="NCBIfam" id="NF007210">
    <property type="entry name" value="PRK09632.1"/>
    <property type="match status" value="1"/>
</dbReference>
<dbReference type="PROSITE" id="PS50160">
    <property type="entry name" value="DNA_LIGASE_A3"/>
    <property type="match status" value="1"/>
</dbReference>
<dbReference type="GO" id="GO:0004527">
    <property type="term" value="F:exonuclease activity"/>
    <property type="evidence" value="ECO:0007669"/>
    <property type="project" value="UniProtKB-KW"/>
</dbReference>
<evidence type="ECO:0000256" key="15">
    <source>
        <dbReference type="ARBA" id="ARBA00023172"/>
    </source>
</evidence>
<evidence type="ECO:0000256" key="20">
    <source>
        <dbReference type="ARBA" id="ARBA00034003"/>
    </source>
</evidence>
<dbReference type="Gene3D" id="3.90.920.10">
    <property type="entry name" value="DNA primase, PRIM domain"/>
    <property type="match status" value="1"/>
</dbReference>
<comment type="similarity">
    <text evidence="22">In the N-terminal section; belongs to the LigD polymerase family.</text>
</comment>
<dbReference type="Gene3D" id="3.30.470.30">
    <property type="entry name" value="DNA ligase/mRNA capping enzyme"/>
    <property type="match status" value="1"/>
</dbReference>
<evidence type="ECO:0000256" key="6">
    <source>
        <dbReference type="ARBA" id="ARBA00022722"/>
    </source>
</evidence>
<reference evidence="25 26" key="1">
    <citation type="submission" date="2018-12" db="EMBL/GenBank/DDBJ databases">
        <authorList>
            <person name="Li F."/>
        </authorList>
    </citation>
    <scope>NUCLEOTIDE SEQUENCE [LARGE SCALE GENOMIC DNA]</scope>
    <source>
        <strain evidence="25 26">8H24J-4-2</strain>
    </source>
</reference>
<keyword evidence="10" id="KW-0378">Hydrolase</keyword>
<evidence type="ECO:0000256" key="21">
    <source>
        <dbReference type="ARBA" id="ARBA00049981"/>
    </source>
</evidence>
<dbReference type="InterPro" id="IPR033649">
    <property type="entry name" value="MtLigD_Pol-like"/>
</dbReference>
<dbReference type="PANTHER" id="PTHR42705:SF2">
    <property type="entry name" value="BIFUNCTIONAL NON-HOMOLOGOUS END JOINING PROTEIN LIGD"/>
    <property type="match status" value="1"/>
</dbReference>
<dbReference type="CDD" id="cd07971">
    <property type="entry name" value="OBF_DNA_ligase_LigD"/>
    <property type="match status" value="1"/>
</dbReference>
<keyword evidence="17" id="KW-0464">Manganese</keyword>
<dbReference type="PANTHER" id="PTHR42705">
    <property type="entry name" value="BIFUNCTIONAL NON-HOMOLOGOUS END JOINING PROTEIN LIGD"/>
    <property type="match status" value="1"/>
</dbReference>
<accession>A0A444QE81</accession>
<evidence type="ECO:0000256" key="12">
    <source>
        <dbReference type="ARBA" id="ARBA00022840"/>
    </source>
</evidence>
<dbReference type="InterPro" id="IPR014144">
    <property type="entry name" value="LigD_PE_domain"/>
</dbReference>
<keyword evidence="11" id="KW-0269">Exonuclease</keyword>
<evidence type="ECO:0000256" key="5">
    <source>
        <dbReference type="ARBA" id="ARBA00022695"/>
    </source>
</evidence>
<dbReference type="OrthoDB" id="9802472at2"/>
<comment type="similarity">
    <text evidence="21">In the C-terminal section; belongs to the ATP-dependent DNA ligase family.</text>
</comment>
<evidence type="ECO:0000313" key="26">
    <source>
        <dbReference type="Proteomes" id="UP000288603"/>
    </source>
</evidence>
<dbReference type="InterPro" id="IPR052171">
    <property type="entry name" value="NHEJ_LigD"/>
</dbReference>
<dbReference type="AlphaFoldDB" id="A0A444QE81"/>
<dbReference type="SUPFAM" id="SSF56091">
    <property type="entry name" value="DNA ligase/mRNA capping enzyme, catalytic domain"/>
    <property type="match status" value="1"/>
</dbReference>
<proteinExistence type="inferred from homology"/>
<evidence type="ECO:0000256" key="19">
    <source>
        <dbReference type="ARBA" id="ARBA00029943"/>
    </source>
</evidence>
<keyword evidence="26" id="KW-1185">Reference proteome</keyword>
<dbReference type="GO" id="GO:0006310">
    <property type="term" value="P:DNA recombination"/>
    <property type="evidence" value="ECO:0007669"/>
    <property type="project" value="UniProtKB-KW"/>
</dbReference>
<evidence type="ECO:0000256" key="18">
    <source>
        <dbReference type="ARBA" id="ARBA00023268"/>
    </source>
</evidence>
<dbReference type="GO" id="GO:0003677">
    <property type="term" value="F:DNA binding"/>
    <property type="evidence" value="ECO:0007669"/>
    <property type="project" value="UniProtKB-KW"/>
</dbReference>
<dbReference type="EC" id="6.5.1.1" evidence="2"/>
<dbReference type="Pfam" id="PF13298">
    <property type="entry name" value="LigD_N"/>
    <property type="match status" value="1"/>
</dbReference>
<evidence type="ECO:0000256" key="16">
    <source>
        <dbReference type="ARBA" id="ARBA00023204"/>
    </source>
</evidence>